<evidence type="ECO:0000256" key="1">
    <source>
        <dbReference type="ARBA" id="ARBA00000085"/>
    </source>
</evidence>
<sequence length="455" mass="52257">MKNKGIDISKFIQPFIQTATERISNLEQAFLKLEKEASQTLIEQALRQAHTLKGEARMLGLVEISDIAHSMETLLQEIRDKKKKTTDVIEELFKKLENIRTLLNQVGKKETKEEVKTSSQETIRIKTDLLEKMGNLALETVLNLKQIEKNNAYFRQLVKKEIELKRQWDNLSQLLPIEEANAFKQKLIFFLENLKTIWLRYENSMTYQSPLTEELFLQSVASRMIPLSTIFNLYIRQIRDMAKELKKEVDFEVSGGEIEVDRTIVDALNEPLIHLLRNALDHGIESPSERQKKGKPKTGKILLKATQQKGKIVIEIEDDGRGIDLNKVKKIALKQGVIWKEEKIDKEIPLDVMEILSQSGFTTRDKVTKFSGRGVGLDVVKKVVEHLNGSWHIISEPDKGTKIILELPASVALLPVILVKTNNQLFAIPSKWVEEIIEIKLEEVTRLQNREVIKV</sequence>
<dbReference type="InterPro" id="IPR051315">
    <property type="entry name" value="Bact_Chemotaxis_CheA"/>
</dbReference>
<dbReference type="PROSITE" id="PS50109">
    <property type="entry name" value="HIS_KIN"/>
    <property type="match status" value="1"/>
</dbReference>
<dbReference type="PANTHER" id="PTHR43395">
    <property type="entry name" value="SENSOR HISTIDINE KINASE CHEA"/>
    <property type="match status" value="1"/>
</dbReference>
<evidence type="ECO:0000259" key="10">
    <source>
        <dbReference type="PROSITE" id="PS50894"/>
    </source>
</evidence>
<dbReference type="InterPro" id="IPR036890">
    <property type="entry name" value="HATPase_C_sf"/>
</dbReference>
<evidence type="ECO:0000256" key="7">
    <source>
        <dbReference type="PROSITE-ProRule" id="PRU00110"/>
    </source>
</evidence>
<feature type="non-terminal residue" evidence="11">
    <location>
        <position position="455"/>
    </location>
</feature>
<dbReference type="InterPro" id="IPR003594">
    <property type="entry name" value="HATPase_dom"/>
</dbReference>
<feature type="coiled-coil region" evidence="8">
    <location>
        <begin position="16"/>
        <end position="43"/>
    </location>
</feature>
<dbReference type="SMART" id="SM00073">
    <property type="entry name" value="HPT"/>
    <property type="match status" value="1"/>
</dbReference>
<dbReference type="GO" id="GO:0000155">
    <property type="term" value="F:phosphorelay sensor kinase activity"/>
    <property type="evidence" value="ECO:0007669"/>
    <property type="project" value="UniProtKB-ARBA"/>
</dbReference>
<dbReference type="FunFam" id="3.30.565.10:FF:000016">
    <property type="entry name" value="Chemotaxis protein CheA, putative"/>
    <property type="match status" value="1"/>
</dbReference>
<evidence type="ECO:0000256" key="2">
    <source>
        <dbReference type="ARBA" id="ARBA00012438"/>
    </source>
</evidence>
<evidence type="ECO:0000256" key="8">
    <source>
        <dbReference type="SAM" id="Coils"/>
    </source>
</evidence>
<dbReference type="Gene3D" id="3.30.565.10">
    <property type="entry name" value="Histidine kinase-like ATPase, C-terminal domain"/>
    <property type="match status" value="1"/>
</dbReference>
<dbReference type="EC" id="2.7.13.3" evidence="2"/>
<accession>A0A7V0NEK2</accession>
<dbReference type="EMBL" id="DQWQ01000132">
    <property type="protein sequence ID" value="HDD35751.1"/>
    <property type="molecule type" value="Genomic_DNA"/>
</dbReference>
<dbReference type="SUPFAM" id="SSF50341">
    <property type="entry name" value="CheW-like"/>
    <property type="match status" value="1"/>
</dbReference>
<evidence type="ECO:0000256" key="3">
    <source>
        <dbReference type="ARBA" id="ARBA00022553"/>
    </source>
</evidence>
<dbReference type="InterPro" id="IPR008207">
    <property type="entry name" value="Sig_transdc_His_kin_Hpt_dom"/>
</dbReference>
<dbReference type="SUPFAM" id="SSF55874">
    <property type="entry name" value="ATPase domain of HSP90 chaperone/DNA topoisomerase II/histidine kinase"/>
    <property type="match status" value="1"/>
</dbReference>
<evidence type="ECO:0000256" key="4">
    <source>
        <dbReference type="ARBA" id="ARBA00022679"/>
    </source>
</evidence>
<evidence type="ECO:0000313" key="11">
    <source>
        <dbReference type="EMBL" id="HDD35751.1"/>
    </source>
</evidence>
<keyword evidence="3 7" id="KW-0597">Phosphoprotein</keyword>
<comment type="catalytic activity">
    <reaction evidence="1">
        <text>ATP + protein L-histidine = ADP + protein N-phospho-L-histidine.</text>
        <dbReference type="EC" id="2.7.13.3"/>
    </reaction>
</comment>
<feature type="domain" description="HPt" evidence="10">
    <location>
        <begin position="4"/>
        <end position="106"/>
    </location>
</feature>
<dbReference type="Pfam" id="PF01627">
    <property type="entry name" value="Hpt"/>
    <property type="match status" value="1"/>
</dbReference>
<proteinExistence type="predicted"/>
<dbReference type="InterPro" id="IPR036641">
    <property type="entry name" value="HPT_dom_sf"/>
</dbReference>
<evidence type="ECO:0000256" key="5">
    <source>
        <dbReference type="ARBA" id="ARBA00022741"/>
    </source>
</evidence>
<dbReference type="SMART" id="SM00387">
    <property type="entry name" value="HATPase_c"/>
    <property type="match status" value="1"/>
</dbReference>
<protein>
    <recommendedName>
        <fullName evidence="2">histidine kinase</fullName>
        <ecNumber evidence="2">2.7.13.3</ecNumber>
    </recommendedName>
</protein>
<dbReference type="PANTHER" id="PTHR43395:SF10">
    <property type="entry name" value="CHEMOTAXIS PROTEIN CHEA"/>
    <property type="match status" value="1"/>
</dbReference>
<reference evidence="11" key="1">
    <citation type="journal article" date="2020" name="mSystems">
        <title>Genome- and Community-Level Interaction Insights into Carbon Utilization and Element Cycling Functions of Hydrothermarchaeota in Hydrothermal Sediment.</title>
        <authorList>
            <person name="Zhou Z."/>
            <person name="Liu Y."/>
            <person name="Xu W."/>
            <person name="Pan J."/>
            <person name="Luo Z.H."/>
            <person name="Li M."/>
        </authorList>
    </citation>
    <scope>NUCLEOTIDE SEQUENCE [LARGE SCALE GENOMIC DNA]</scope>
    <source>
        <strain evidence="11">HyVt-113</strain>
    </source>
</reference>
<dbReference type="InterPro" id="IPR005467">
    <property type="entry name" value="His_kinase_dom"/>
</dbReference>
<dbReference type="Proteomes" id="UP000885706">
    <property type="component" value="Unassembled WGS sequence"/>
</dbReference>
<keyword evidence="6" id="KW-0418">Kinase</keyword>
<evidence type="ECO:0000256" key="6">
    <source>
        <dbReference type="ARBA" id="ARBA00022777"/>
    </source>
</evidence>
<dbReference type="SUPFAM" id="SSF47226">
    <property type="entry name" value="Histidine-containing phosphotransfer domain, HPT domain"/>
    <property type="match status" value="1"/>
</dbReference>
<evidence type="ECO:0000259" key="9">
    <source>
        <dbReference type="PROSITE" id="PS50109"/>
    </source>
</evidence>
<dbReference type="AlphaFoldDB" id="A0A7V0NEK2"/>
<dbReference type="Gene3D" id="1.20.120.160">
    <property type="entry name" value="HPT domain"/>
    <property type="match status" value="1"/>
</dbReference>
<organism evidence="11">
    <name type="scientific">Desulfofervidus auxilii</name>
    <dbReference type="NCBI Taxonomy" id="1621989"/>
    <lineage>
        <taxon>Bacteria</taxon>
        <taxon>Pseudomonadati</taxon>
        <taxon>Thermodesulfobacteriota</taxon>
        <taxon>Candidatus Desulfofervidia</taxon>
        <taxon>Candidatus Desulfofervidales</taxon>
        <taxon>Candidatus Desulfofervidaceae</taxon>
        <taxon>Candidatus Desulfofervidus</taxon>
    </lineage>
</organism>
<keyword evidence="5" id="KW-0547">Nucleotide-binding</keyword>
<dbReference type="GO" id="GO:0006935">
    <property type="term" value="P:chemotaxis"/>
    <property type="evidence" value="ECO:0007669"/>
    <property type="project" value="InterPro"/>
</dbReference>
<name>A0A7V0NEK2_DESA2</name>
<keyword evidence="8" id="KW-0175">Coiled coil</keyword>
<keyword evidence="4" id="KW-0808">Transferase</keyword>
<feature type="domain" description="Histidine kinase" evidence="9">
    <location>
        <begin position="211"/>
        <end position="411"/>
    </location>
</feature>
<dbReference type="PRINTS" id="PR00344">
    <property type="entry name" value="BCTRLSENSOR"/>
</dbReference>
<gene>
    <name evidence="11" type="ORF">ENF30_03005</name>
</gene>
<dbReference type="PROSITE" id="PS50894">
    <property type="entry name" value="HPT"/>
    <property type="match status" value="1"/>
</dbReference>
<comment type="caution">
    <text evidence="11">The sequence shown here is derived from an EMBL/GenBank/DDBJ whole genome shotgun (WGS) entry which is preliminary data.</text>
</comment>
<feature type="modified residue" description="Phosphohistidine" evidence="7">
    <location>
        <position position="50"/>
    </location>
</feature>
<dbReference type="Pfam" id="PF02518">
    <property type="entry name" value="HATPase_c"/>
    <property type="match status" value="1"/>
</dbReference>
<dbReference type="InterPro" id="IPR036061">
    <property type="entry name" value="CheW-like_dom_sf"/>
</dbReference>
<dbReference type="InterPro" id="IPR004358">
    <property type="entry name" value="Sig_transdc_His_kin-like_C"/>
</dbReference>
<dbReference type="CDD" id="cd00088">
    <property type="entry name" value="HPT"/>
    <property type="match status" value="1"/>
</dbReference>